<dbReference type="InterPro" id="IPR023780">
    <property type="entry name" value="Chromo_domain"/>
</dbReference>
<feature type="region of interest" description="Disordered" evidence="3">
    <location>
        <begin position="137"/>
        <end position="167"/>
    </location>
</feature>
<dbReference type="PROSITE" id="PS00598">
    <property type="entry name" value="CHROMO_1"/>
    <property type="match status" value="1"/>
</dbReference>
<dbReference type="SUPFAM" id="SSF54160">
    <property type="entry name" value="Chromo domain-like"/>
    <property type="match status" value="1"/>
</dbReference>
<dbReference type="InterPro" id="IPR000953">
    <property type="entry name" value="Chromo/chromo_shadow_dom"/>
</dbReference>
<evidence type="ECO:0000313" key="5">
    <source>
        <dbReference type="EMBL" id="CAK7918477.1"/>
    </source>
</evidence>
<feature type="region of interest" description="Disordered" evidence="3">
    <location>
        <begin position="38"/>
        <end position="66"/>
    </location>
</feature>
<organism evidence="5 6">
    <name type="scientific">Peronospora matthiolae</name>
    <dbReference type="NCBI Taxonomy" id="2874970"/>
    <lineage>
        <taxon>Eukaryota</taxon>
        <taxon>Sar</taxon>
        <taxon>Stramenopiles</taxon>
        <taxon>Oomycota</taxon>
        <taxon>Peronosporomycetes</taxon>
        <taxon>Peronosporales</taxon>
        <taxon>Peronosporaceae</taxon>
        <taxon>Peronospora</taxon>
    </lineage>
</organism>
<dbReference type="AlphaFoldDB" id="A0AAV1TGG8"/>
<feature type="region of interest" description="Disordered" evidence="3">
    <location>
        <begin position="228"/>
        <end position="260"/>
    </location>
</feature>
<protein>
    <recommendedName>
        <fullName evidence="4">Chromo domain-containing protein</fullName>
    </recommendedName>
</protein>
<dbReference type="CDD" id="cd00024">
    <property type="entry name" value="CD_CSD"/>
    <property type="match status" value="1"/>
</dbReference>
<name>A0AAV1TGG8_9STRA</name>
<dbReference type="Gene3D" id="2.40.50.40">
    <property type="match status" value="1"/>
</dbReference>
<dbReference type="Pfam" id="PF00385">
    <property type="entry name" value="Chromo"/>
    <property type="match status" value="1"/>
</dbReference>
<evidence type="ECO:0000256" key="3">
    <source>
        <dbReference type="SAM" id="MobiDB-lite"/>
    </source>
</evidence>
<dbReference type="GO" id="GO:0005634">
    <property type="term" value="C:nucleus"/>
    <property type="evidence" value="ECO:0007669"/>
    <property type="project" value="UniProtKB-SubCell"/>
</dbReference>
<evidence type="ECO:0000313" key="6">
    <source>
        <dbReference type="Proteomes" id="UP001162060"/>
    </source>
</evidence>
<evidence type="ECO:0000259" key="4">
    <source>
        <dbReference type="PROSITE" id="PS50013"/>
    </source>
</evidence>
<keyword evidence="2" id="KW-0539">Nucleus</keyword>
<feature type="compositionally biased region" description="Polar residues" evidence="3">
    <location>
        <begin position="236"/>
        <end position="248"/>
    </location>
</feature>
<dbReference type="PROSITE" id="PS50013">
    <property type="entry name" value="CHROMO_2"/>
    <property type="match status" value="1"/>
</dbReference>
<dbReference type="EMBL" id="CAKLBY020000047">
    <property type="protein sequence ID" value="CAK7918477.1"/>
    <property type="molecule type" value="Genomic_DNA"/>
</dbReference>
<dbReference type="InterPro" id="IPR023779">
    <property type="entry name" value="Chromodomain_CS"/>
</dbReference>
<evidence type="ECO:0000256" key="2">
    <source>
        <dbReference type="ARBA" id="ARBA00023242"/>
    </source>
</evidence>
<accession>A0AAV1TGG8</accession>
<dbReference type="Proteomes" id="UP001162060">
    <property type="component" value="Unassembled WGS sequence"/>
</dbReference>
<comment type="caution">
    <text evidence="5">The sequence shown here is derived from an EMBL/GenBank/DDBJ whole genome shotgun (WGS) entry which is preliminary data.</text>
</comment>
<gene>
    <name evidence="5" type="ORF">PM001_LOCUS5801</name>
</gene>
<proteinExistence type="predicted"/>
<comment type="subcellular location">
    <subcellularLocation>
        <location evidence="1">Nucleus</location>
    </subcellularLocation>
</comment>
<sequence>MGNAYTIELPRRMRTHPTFYVGRLHPYFQYEPVSRCEEHLRGQEPRPPSSGPVSTSQSGRLAKRPSYAVEQCLDELRPARREENELNVRSQVVRTQTRHDRPNDRARMTCNSTLQGHGAHNAESVHEPDHLVTVPLHGSAPEHQADPTIEPDQVFPPPPHPSVDSGGGQRFLVELTMHHRDVNGVRTSYLVRWCGYSPAWDSWETRAQLIVDLLGLIEHYDETHPLRSKKVRRKTTSPNVSTGMQSVNPFGHLRRDARPP</sequence>
<dbReference type="InterPro" id="IPR016197">
    <property type="entry name" value="Chromo-like_dom_sf"/>
</dbReference>
<evidence type="ECO:0000256" key="1">
    <source>
        <dbReference type="ARBA" id="ARBA00004123"/>
    </source>
</evidence>
<feature type="domain" description="Chromo" evidence="4">
    <location>
        <begin position="171"/>
        <end position="232"/>
    </location>
</feature>
<reference evidence="5" key="1">
    <citation type="submission" date="2024-01" db="EMBL/GenBank/DDBJ databases">
        <authorList>
            <person name="Webb A."/>
        </authorList>
    </citation>
    <scope>NUCLEOTIDE SEQUENCE</scope>
    <source>
        <strain evidence="5">Pm1</strain>
    </source>
</reference>